<evidence type="ECO:0000259" key="2">
    <source>
        <dbReference type="Pfam" id="PF01656"/>
    </source>
</evidence>
<dbReference type="GO" id="GO:0051782">
    <property type="term" value="P:negative regulation of cell division"/>
    <property type="evidence" value="ECO:0007669"/>
    <property type="project" value="TreeGrafter"/>
</dbReference>
<dbReference type="GO" id="GO:0005829">
    <property type="term" value="C:cytosol"/>
    <property type="evidence" value="ECO:0007669"/>
    <property type="project" value="TreeGrafter"/>
</dbReference>
<feature type="domain" description="CobQ/CobB/MinD/ParA nucleotide binding" evidence="2">
    <location>
        <begin position="300"/>
        <end position="445"/>
    </location>
</feature>
<dbReference type="EMBL" id="CCSD01000054">
    <property type="protein sequence ID" value="CDZ88682.1"/>
    <property type="molecule type" value="Genomic_DNA"/>
</dbReference>
<dbReference type="Pfam" id="PF01656">
    <property type="entry name" value="CbiA"/>
    <property type="match status" value="1"/>
</dbReference>
<reference evidence="3 4" key="1">
    <citation type="journal article" date="2014" name="Genome Announc.">
        <title>Draft Genome Sequence of Propane- and Butane-Oxidizing Actinobacterium Rhodococcus ruber IEGM 231.</title>
        <authorList>
            <person name="Ivshina I.B."/>
            <person name="Kuyukina M.S."/>
            <person name="Krivoruchko A.V."/>
            <person name="Barbe V."/>
            <person name="Fischer C."/>
        </authorList>
    </citation>
    <scope>NUCLEOTIDE SEQUENCE [LARGE SCALE GENOMIC DNA]</scope>
</reference>
<feature type="compositionally biased region" description="Pro residues" evidence="1">
    <location>
        <begin position="43"/>
        <end position="59"/>
    </location>
</feature>
<dbReference type="SUPFAM" id="SSF52540">
    <property type="entry name" value="P-loop containing nucleoside triphosphate hydrolases"/>
    <property type="match status" value="1"/>
</dbReference>
<sequence length="560" mass="59005">MGHEESTHALPAWLRDEPAPVGRRGRRRGGDRAVVLPAHPELPAQPEPPAQPVHPPSRPAPVEVDRSTGLPDPVPSVPFGMPPRERPASVPEARIVDAAVPEPSRVEPVTPEPVTPEPGDPEPGEPEPADPEPALEAATTEPVVPEPVVTGQPADAAVAGPATATGPEEAAGQNGPGEHHRTEPAPRPPTPGADAAGSPLRAADDPERPTSSTPPGHSTPGHRRETGTVESGAPEPRPSDQDLTSGALVRRSRRSPAAGWRRSVHRLTGGILAPGESTDEAYRRELRDRVRQPISGDYRIAVLSLKGGVGKTTTTVGLGSTFASLRGDCVIAVDANPDFGTLAQRVPQQTESTVRDLLAAAPRISRYADVRAHTSQAPSRLEVLASERDPAVSEAFSEDDYRRVVDILRVYYNVVLTDCGTGIMHSAMRGVLDLAHALVLVASPAIDGARSAAATLDWLQHHGFGALVERTVVVISAARPGATNIDMQALTGHFLARCRAVQVVPFDEHLAEGAEIDLALLRPATRRAFLELAAMVADDFAAVSGRHAAGRGPEPSRGRA</sequence>
<evidence type="ECO:0000313" key="3">
    <source>
        <dbReference type="EMBL" id="CDZ88682.1"/>
    </source>
</evidence>
<dbReference type="eggNOG" id="COG0455">
    <property type="taxonomic scope" value="Bacteria"/>
</dbReference>
<organism evidence="3 4">
    <name type="scientific">Rhodococcus ruber</name>
    <dbReference type="NCBI Taxonomy" id="1830"/>
    <lineage>
        <taxon>Bacteria</taxon>
        <taxon>Bacillati</taxon>
        <taxon>Actinomycetota</taxon>
        <taxon>Actinomycetes</taxon>
        <taxon>Mycobacteriales</taxon>
        <taxon>Nocardiaceae</taxon>
        <taxon>Rhodococcus</taxon>
    </lineage>
</organism>
<feature type="region of interest" description="Disordered" evidence="1">
    <location>
        <begin position="1"/>
        <end position="261"/>
    </location>
</feature>
<dbReference type="PANTHER" id="PTHR43384">
    <property type="entry name" value="SEPTUM SITE-DETERMINING PROTEIN MIND HOMOLOG, CHLOROPLASTIC-RELATED"/>
    <property type="match status" value="1"/>
</dbReference>
<feature type="compositionally biased region" description="Acidic residues" evidence="1">
    <location>
        <begin position="119"/>
        <end position="130"/>
    </location>
</feature>
<feature type="compositionally biased region" description="Low complexity" evidence="1">
    <location>
        <begin position="100"/>
        <end position="109"/>
    </location>
</feature>
<evidence type="ECO:0000256" key="1">
    <source>
        <dbReference type="SAM" id="MobiDB-lite"/>
    </source>
</evidence>
<evidence type="ECO:0000313" key="4">
    <source>
        <dbReference type="Proteomes" id="UP000042997"/>
    </source>
</evidence>
<accession>A0A098BKD8</accession>
<dbReference type="GO" id="GO:0016887">
    <property type="term" value="F:ATP hydrolysis activity"/>
    <property type="evidence" value="ECO:0007669"/>
    <property type="project" value="TreeGrafter"/>
</dbReference>
<dbReference type="InterPro" id="IPR050625">
    <property type="entry name" value="ParA/MinD_ATPase"/>
</dbReference>
<dbReference type="GO" id="GO:0005524">
    <property type="term" value="F:ATP binding"/>
    <property type="evidence" value="ECO:0007669"/>
    <property type="project" value="TreeGrafter"/>
</dbReference>
<dbReference type="InterPro" id="IPR027417">
    <property type="entry name" value="P-loop_NTPase"/>
</dbReference>
<gene>
    <name evidence="3" type="ORF">RHRU231_430060</name>
</gene>
<proteinExistence type="predicted"/>
<feature type="compositionally biased region" description="Low complexity" evidence="1">
    <location>
        <begin position="132"/>
        <end position="167"/>
    </location>
</feature>
<dbReference type="Proteomes" id="UP000042997">
    <property type="component" value="Unassembled WGS sequence"/>
</dbReference>
<name>A0A098BKD8_9NOCA</name>
<dbReference type="GO" id="GO:0009898">
    <property type="term" value="C:cytoplasmic side of plasma membrane"/>
    <property type="evidence" value="ECO:0007669"/>
    <property type="project" value="TreeGrafter"/>
</dbReference>
<dbReference type="AlphaFoldDB" id="A0A098BKD8"/>
<dbReference type="Gene3D" id="3.40.50.300">
    <property type="entry name" value="P-loop containing nucleotide triphosphate hydrolases"/>
    <property type="match status" value="1"/>
</dbReference>
<protein>
    <recommendedName>
        <fullName evidence="2">CobQ/CobB/MinD/ParA nucleotide binding domain-containing protein</fullName>
    </recommendedName>
</protein>
<dbReference type="InterPro" id="IPR002586">
    <property type="entry name" value="CobQ/CobB/MinD/ParA_Nub-bd_dom"/>
</dbReference>
<dbReference type="PANTHER" id="PTHR43384:SF14">
    <property type="entry name" value="ESX-1 SECRETION-ASSOCIATED PROTEIN ESPI"/>
    <property type="match status" value="1"/>
</dbReference>
<feature type="compositionally biased region" description="Low complexity" evidence="1">
    <location>
        <begin position="209"/>
        <end position="219"/>
    </location>
</feature>